<organism evidence="1 2">
    <name type="scientific">Candidatus Fimadaptatus faecigallinarum</name>
    <dbReference type="NCBI Taxonomy" id="2840814"/>
    <lineage>
        <taxon>Bacteria</taxon>
        <taxon>Bacillati</taxon>
        <taxon>Bacillota</taxon>
        <taxon>Clostridia</taxon>
        <taxon>Eubacteriales</taxon>
        <taxon>Candidatus Fimadaptatus</taxon>
    </lineage>
</organism>
<name>A0A9D1LQ01_9FIRM</name>
<reference evidence="1" key="1">
    <citation type="submission" date="2020-10" db="EMBL/GenBank/DDBJ databases">
        <authorList>
            <person name="Gilroy R."/>
        </authorList>
    </citation>
    <scope>NUCLEOTIDE SEQUENCE</scope>
    <source>
        <strain evidence="1">ChiSxjej2B14-8506</strain>
    </source>
</reference>
<dbReference type="Proteomes" id="UP000824123">
    <property type="component" value="Unassembled WGS sequence"/>
</dbReference>
<dbReference type="InterPro" id="IPR038071">
    <property type="entry name" value="UROD/MetE-like_sf"/>
</dbReference>
<protein>
    <submittedName>
        <fullName evidence="1">Trimethylamine corrinoid protein 2</fullName>
    </submittedName>
</protein>
<reference evidence="1" key="2">
    <citation type="journal article" date="2021" name="PeerJ">
        <title>Extensive microbial diversity within the chicken gut microbiome revealed by metagenomics and culture.</title>
        <authorList>
            <person name="Gilroy R."/>
            <person name="Ravi A."/>
            <person name="Getino M."/>
            <person name="Pursley I."/>
            <person name="Horton D.L."/>
            <person name="Alikhan N.F."/>
            <person name="Baker D."/>
            <person name="Gharbi K."/>
            <person name="Hall N."/>
            <person name="Watson M."/>
            <person name="Adriaenssens E.M."/>
            <person name="Foster-Nyarko E."/>
            <person name="Jarju S."/>
            <person name="Secka A."/>
            <person name="Antonio M."/>
            <person name="Oren A."/>
            <person name="Chaudhuri R.R."/>
            <person name="La Ragione R."/>
            <person name="Hildebrand F."/>
            <person name="Pallen M.J."/>
        </authorList>
    </citation>
    <scope>NUCLEOTIDE SEQUENCE</scope>
    <source>
        <strain evidence="1">ChiSxjej2B14-8506</strain>
    </source>
</reference>
<sequence length="360" mass="41704">MFKYANDHLVQRFEDWWRRDNHGLPLMRVVARRYVAVTPPTPPQDLMRKYTDADYLLAYQRAYDASHEYLADSFAALSADLGPGSLALYLGAEPRFAPSTVWYEPCISDIENQPPLKFDPENHWWKLHLALIKKLRAAAGEDFRINIPDLIENIDIYAAMRGPQDALYDIMDYPERVEELIRQIDDTYFEYYDALCDIVRDSEGVTSYTAFSILGRGRVAKIQCDFSAMMSPAQFRRFIQPALRRQTLRLDHSLYHLDGPDAIRHVPAIMELERLDALQWTCGAGQPDGACPRWYGIYDQVAAAGKGLWIQLYNGGVDDWIRGAESLMERYDKRMFYFNFPDMSQTDADKLMARALNHWM</sequence>
<dbReference type="AlphaFoldDB" id="A0A9D1LQ01"/>
<dbReference type="EMBL" id="DVNK01000010">
    <property type="protein sequence ID" value="HIU45910.1"/>
    <property type="molecule type" value="Genomic_DNA"/>
</dbReference>
<proteinExistence type="predicted"/>
<evidence type="ECO:0000313" key="1">
    <source>
        <dbReference type="EMBL" id="HIU45910.1"/>
    </source>
</evidence>
<gene>
    <name evidence="1" type="ORF">IAC59_01455</name>
</gene>
<dbReference type="Gene3D" id="3.20.20.210">
    <property type="match status" value="1"/>
</dbReference>
<evidence type="ECO:0000313" key="2">
    <source>
        <dbReference type="Proteomes" id="UP000824123"/>
    </source>
</evidence>
<comment type="caution">
    <text evidence="1">The sequence shown here is derived from an EMBL/GenBank/DDBJ whole genome shotgun (WGS) entry which is preliminary data.</text>
</comment>
<accession>A0A9D1LQ01</accession>